<dbReference type="OrthoDB" id="6169380at2"/>
<reference evidence="1 2" key="1">
    <citation type="submission" date="2019-04" db="EMBL/GenBank/DDBJ databases">
        <title>Lampropedia sp YIM MLB12 draf genome.</title>
        <authorList>
            <person name="Wang Y.-X."/>
        </authorList>
    </citation>
    <scope>NUCLEOTIDE SEQUENCE [LARGE SCALE GENOMIC DNA]</scope>
    <source>
        <strain evidence="1 2">YIM MLB12</strain>
    </source>
</reference>
<dbReference type="RefSeq" id="WP_136407750.1">
    <property type="nucleotide sequence ID" value="NZ_SSWX01000030.1"/>
</dbReference>
<dbReference type="Pfam" id="PF08809">
    <property type="entry name" value="DUF1799"/>
    <property type="match status" value="1"/>
</dbReference>
<sequence>MLWRRPTAEDLRGTGLRPSHYQEPMVECWPDIWPALMLYHDNRTQTIPGFNGPTGLNYLVFNSELDRMGLQGDEREEIMGHVRIIEAEMLNKHYKDLEAQQAKK</sequence>
<comment type="caution">
    <text evidence="1">The sequence shown here is derived from an EMBL/GenBank/DDBJ whole genome shotgun (WGS) entry which is preliminary data.</text>
</comment>
<dbReference type="InterPro" id="IPR014915">
    <property type="entry name" value="Phage_TLS_TfmB"/>
</dbReference>
<organism evidence="1 2">
    <name type="scientific">Lampropedia aestuarii</name>
    <dbReference type="NCBI Taxonomy" id="2562762"/>
    <lineage>
        <taxon>Bacteria</taxon>
        <taxon>Pseudomonadati</taxon>
        <taxon>Pseudomonadota</taxon>
        <taxon>Betaproteobacteria</taxon>
        <taxon>Burkholderiales</taxon>
        <taxon>Comamonadaceae</taxon>
        <taxon>Lampropedia</taxon>
    </lineage>
</organism>
<protein>
    <submittedName>
        <fullName evidence="1">Uncharacterized protein</fullName>
    </submittedName>
</protein>
<evidence type="ECO:0000313" key="1">
    <source>
        <dbReference type="EMBL" id="THJ30938.1"/>
    </source>
</evidence>
<gene>
    <name evidence="1" type="ORF">E8K88_16360</name>
</gene>
<name>A0A4S5BMK2_9BURK</name>
<accession>A0A4S5BMK2</accession>
<evidence type="ECO:0000313" key="2">
    <source>
        <dbReference type="Proteomes" id="UP000306236"/>
    </source>
</evidence>
<proteinExistence type="predicted"/>
<dbReference type="EMBL" id="SSWX01000030">
    <property type="protein sequence ID" value="THJ30938.1"/>
    <property type="molecule type" value="Genomic_DNA"/>
</dbReference>
<keyword evidence="2" id="KW-1185">Reference proteome</keyword>
<dbReference type="Proteomes" id="UP000306236">
    <property type="component" value="Unassembled WGS sequence"/>
</dbReference>
<dbReference type="AlphaFoldDB" id="A0A4S5BMK2"/>